<feature type="domain" description="SusD-like N-terminal" evidence="8">
    <location>
        <begin position="34"/>
        <end position="217"/>
    </location>
</feature>
<feature type="domain" description="RagB/SusD" evidence="7">
    <location>
        <begin position="292"/>
        <end position="681"/>
    </location>
</feature>
<protein>
    <recommendedName>
        <fullName evidence="11">RagB/SusD domain-containing protein</fullName>
    </recommendedName>
</protein>
<gene>
    <name evidence="9" type="ORF">HMPREF9455_02493</name>
</gene>
<dbReference type="Pfam" id="PF07980">
    <property type="entry name" value="SusD_RagB"/>
    <property type="match status" value="1"/>
</dbReference>
<dbReference type="HOGENOM" id="CLU_015553_0_0_10"/>
<dbReference type="EMBL" id="ADLV01000029">
    <property type="protein sequence ID" value="EGK01301.1"/>
    <property type="molecule type" value="Genomic_DNA"/>
</dbReference>
<dbReference type="AlphaFoldDB" id="F5IZH6"/>
<dbReference type="InterPro" id="IPR012944">
    <property type="entry name" value="SusD_RagB_dom"/>
</dbReference>
<proteinExistence type="inferred from homology"/>
<keyword evidence="4" id="KW-0472">Membrane</keyword>
<accession>F5IZH6</accession>
<dbReference type="Proteomes" id="UP000004913">
    <property type="component" value="Unassembled WGS sequence"/>
</dbReference>
<reference evidence="9 10" key="1">
    <citation type="submission" date="2011-04" db="EMBL/GenBank/DDBJ databases">
        <title>The Genome Sequence of Dysgonomonas gadei ATCC BAA-286.</title>
        <authorList>
            <consortium name="The Broad Institute Genome Sequencing Platform"/>
            <person name="Earl A."/>
            <person name="Ward D."/>
            <person name="Feldgarden M."/>
            <person name="Gevers D."/>
            <person name="Pudlo N."/>
            <person name="Martens E."/>
            <person name="Allen-Vercoe E."/>
            <person name="Young S.K."/>
            <person name="Zeng Q."/>
            <person name="Gargeya S."/>
            <person name="Fitzgerald M."/>
            <person name="Haas B."/>
            <person name="Abouelleil A."/>
            <person name="Alvarado L."/>
            <person name="Arachchi H.M."/>
            <person name="Berlin A."/>
            <person name="Brown A."/>
            <person name="Chapman S.B."/>
            <person name="Chen Z."/>
            <person name="Dunbar C."/>
            <person name="Freedman E."/>
            <person name="Gearin G."/>
            <person name="Gellesch M."/>
            <person name="Goldberg J."/>
            <person name="Griggs A."/>
            <person name="Gujja S."/>
            <person name="Heiman D."/>
            <person name="Howarth C."/>
            <person name="Larson L."/>
            <person name="Lui A."/>
            <person name="MacDonald P.J.P."/>
            <person name="Mehta T."/>
            <person name="Montmayeur A."/>
            <person name="Murphy C."/>
            <person name="Neiman D."/>
            <person name="Pearson M."/>
            <person name="Priest M."/>
            <person name="Roberts A."/>
            <person name="Saif S."/>
            <person name="Shea T."/>
            <person name="Shenoy N."/>
            <person name="Sisk P."/>
            <person name="Stolte C."/>
            <person name="Sykes S."/>
            <person name="Yandava C."/>
            <person name="Wortman J."/>
            <person name="Nusbaum C."/>
            <person name="Birren B."/>
        </authorList>
    </citation>
    <scope>NUCLEOTIDE SEQUENCE [LARGE SCALE GENOMIC DNA]</scope>
    <source>
        <strain evidence="9 10">ATCC BAA-286</strain>
    </source>
</reference>
<evidence type="ECO:0000313" key="9">
    <source>
        <dbReference type="EMBL" id="EGK01301.1"/>
    </source>
</evidence>
<keyword evidence="5" id="KW-0998">Cell outer membrane</keyword>
<evidence type="ECO:0000259" key="7">
    <source>
        <dbReference type="Pfam" id="PF07980"/>
    </source>
</evidence>
<evidence type="ECO:0000256" key="3">
    <source>
        <dbReference type="ARBA" id="ARBA00022729"/>
    </source>
</evidence>
<dbReference type="eggNOG" id="COG0457">
    <property type="taxonomic scope" value="Bacteria"/>
</dbReference>
<comment type="similarity">
    <text evidence="2">Belongs to the SusD family.</text>
</comment>
<evidence type="ECO:0000256" key="1">
    <source>
        <dbReference type="ARBA" id="ARBA00004442"/>
    </source>
</evidence>
<comment type="subcellular location">
    <subcellularLocation>
        <location evidence="1">Cell outer membrane</location>
    </subcellularLocation>
</comment>
<dbReference type="STRING" id="742766.HMPREF9455_02493"/>
<keyword evidence="3 6" id="KW-0732">Signal</keyword>
<evidence type="ECO:0000313" key="10">
    <source>
        <dbReference type="Proteomes" id="UP000004913"/>
    </source>
</evidence>
<dbReference type="eggNOG" id="COG1435">
    <property type="taxonomic scope" value="Bacteria"/>
</dbReference>
<dbReference type="SUPFAM" id="SSF48452">
    <property type="entry name" value="TPR-like"/>
    <property type="match status" value="1"/>
</dbReference>
<evidence type="ECO:0008006" key="11">
    <source>
        <dbReference type="Google" id="ProtNLM"/>
    </source>
</evidence>
<comment type="caution">
    <text evidence="9">The sequence shown here is derived from an EMBL/GenBank/DDBJ whole genome shotgun (WGS) entry which is preliminary data.</text>
</comment>
<dbReference type="RefSeq" id="WP_006800024.1">
    <property type="nucleotide sequence ID" value="NZ_GL891984.1"/>
</dbReference>
<evidence type="ECO:0000259" key="8">
    <source>
        <dbReference type="Pfam" id="PF14322"/>
    </source>
</evidence>
<dbReference type="GO" id="GO:0009279">
    <property type="term" value="C:cell outer membrane"/>
    <property type="evidence" value="ECO:0007669"/>
    <property type="project" value="UniProtKB-SubCell"/>
</dbReference>
<feature type="signal peptide" evidence="6">
    <location>
        <begin position="1"/>
        <end position="21"/>
    </location>
</feature>
<keyword evidence="10" id="KW-1185">Reference proteome</keyword>
<dbReference type="Pfam" id="PF14322">
    <property type="entry name" value="SusD-like_3"/>
    <property type="match status" value="1"/>
</dbReference>
<evidence type="ECO:0000256" key="6">
    <source>
        <dbReference type="SAM" id="SignalP"/>
    </source>
</evidence>
<dbReference type="OrthoDB" id="5694214at2"/>
<feature type="chain" id="PRO_5003325628" description="RagB/SusD domain-containing protein" evidence="6">
    <location>
        <begin position="22"/>
        <end position="681"/>
    </location>
</feature>
<dbReference type="PROSITE" id="PS51257">
    <property type="entry name" value="PROKAR_LIPOPROTEIN"/>
    <property type="match status" value="1"/>
</dbReference>
<dbReference type="InterPro" id="IPR033985">
    <property type="entry name" value="SusD-like_N"/>
</dbReference>
<evidence type="ECO:0000256" key="4">
    <source>
        <dbReference type="ARBA" id="ARBA00023136"/>
    </source>
</evidence>
<dbReference type="Gene3D" id="1.25.40.390">
    <property type="match status" value="1"/>
</dbReference>
<dbReference type="InterPro" id="IPR011990">
    <property type="entry name" value="TPR-like_helical_dom_sf"/>
</dbReference>
<sequence>MKNYKYILLVFSFLFMGACQDLDIPPTNILTDEDIYNEAGIKAYMVGLYNHLPMDDFNVSQEGDKGGYYNWNNIVWPMLSTGETGNRNNTGIYIPEKGYWSQGYQIIRQANTLIQNLPAYIGQLDGAESWIAEARFIRAYVYFQLTKRYGGIPLIEKPQPLPQGENSESSLWVARNSHEESYDFILADLDYAIENMTAKSAAGRANKYVATALKSRVANFAGSIARYGQKYNYSVEGVMLCGIPEARANNYFQQAWDASVIVEKGGYKLLQAEGGPTEDNFANIWQKADDSPESIFIRQYDYINYRHSFDAVYCPPRMTTTYGDRYNVTLDWVELFDGLPINPATGKIRTTDDDNNYIVFNTSRELFQNAEPRLRASILLPGNTYKGIELDIRRGIIKETVDPSEKIQKMSIDDGQNTQSYSTTGGSFWKDNILETTENITQQKPYELANGVKLNKNGMDGPANGGSNNTITGFHGRKWLSMDLTVGATKLHESHQTWIDIRYAEVLLNRAEAAIELSQNGVATYGGKNMIDDAYESINKIRTRAGADLLSSSGELSTAPAYEKGAGKGGFVQAPNRALQILRVERYKELAFEHKIYWDLRRWFTFDTQIYNYRRRMLNPFLFAKGATVNENGNPEGKYIYDARVSERANNNLTFATKYYYEKIPDGQIKTNPLLKQNNQY</sequence>
<name>F5IZH6_9BACT</name>
<evidence type="ECO:0000256" key="2">
    <source>
        <dbReference type="ARBA" id="ARBA00006275"/>
    </source>
</evidence>
<organism evidence="9 10">
    <name type="scientific">Dysgonomonas gadei ATCC BAA-286</name>
    <dbReference type="NCBI Taxonomy" id="742766"/>
    <lineage>
        <taxon>Bacteria</taxon>
        <taxon>Pseudomonadati</taxon>
        <taxon>Bacteroidota</taxon>
        <taxon>Bacteroidia</taxon>
        <taxon>Bacteroidales</taxon>
        <taxon>Dysgonomonadaceae</taxon>
        <taxon>Dysgonomonas</taxon>
    </lineage>
</organism>
<evidence type="ECO:0000256" key="5">
    <source>
        <dbReference type="ARBA" id="ARBA00023237"/>
    </source>
</evidence>